<dbReference type="InterPro" id="IPR036397">
    <property type="entry name" value="RNaseH_sf"/>
</dbReference>
<dbReference type="RefSeq" id="XP_056685672.1">
    <property type="nucleotide sequence ID" value="XM_056829694.1"/>
</dbReference>
<dbReference type="InterPro" id="IPR001584">
    <property type="entry name" value="Integrase_cat-core"/>
</dbReference>
<sequence length="521" mass="58960">MNHDLADDFGYIETAEKLWKELTERFGQSNGPLIYQLKKEIENLTQQNMTIVTYYGKLKKLWDEMQNLRAFPTCSCGAMLQCSCNFMKKVAEFEEEDKMMKFLLDDAGTENDTVSNEMLNAICQEVMKAMKGKQPQNNTGNGTTCSYANYAGIISHSLNCSVNKLLDDCLWIVDSGACDHMTYNENMLTNIKILNNPIKVGLPDGSQLTVEIMGDVVLSDDLILHNVLLVKGFKHNLMSVGRLINILAIKLNSPLLDTLSRTHLSLCWLALERGPMDSTILLQVQENKQSSIVTQQGEASQHTSCNTMGKLVDVSQIQLPNKTSTSVAVNVKDHRMDLDLLHARLGHASLSKMKYINADFCKGITEYNCGICYSSKQHKFPFGISESRSVACFDLIHLDLWGPYRIKSLDGASYFLTIVDDHSRTTWTYLLHNKMQVQKVISEFHSMVETQFNTRVKKIRSDNGTEIVKESCISLFAAKGILHEKSVPYTPQQNRRVERKHRSLLEIARALRFHANLPKKL</sequence>
<dbReference type="PROSITE" id="PS50994">
    <property type="entry name" value="INTEGRASE"/>
    <property type="match status" value="1"/>
</dbReference>
<dbReference type="Pfam" id="PF00665">
    <property type="entry name" value="rve"/>
    <property type="match status" value="1"/>
</dbReference>
<reference evidence="3" key="1">
    <citation type="journal article" date="2021" name="Nat. Commun.">
        <title>Genomic analyses provide insights into spinach domestication and the genetic basis of agronomic traits.</title>
        <authorList>
            <person name="Cai X."/>
            <person name="Sun X."/>
            <person name="Xu C."/>
            <person name="Sun H."/>
            <person name="Wang X."/>
            <person name="Ge C."/>
            <person name="Zhang Z."/>
            <person name="Wang Q."/>
            <person name="Fei Z."/>
            <person name="Jiao C."/>
            <person name="Wang Q."/>
        </authorList>
    </citation>
    <scope>NUCLEOTIDE SEQUENCE [LARGE SCALE GENOMIC DNA]</scope>
    <source>
        <strain evidence="3">cv. Varoflay</strain>
    </source>
</reference>
<feature type="domain" description="Integrase catalytic" evidence="2">
    <location>
        <begin position="377"/>
        <end position="521"/>
    </location>
</feature>
<accession>A0ABM3QQN7</accession>
<keyword evidence="1" id="KW-0378">Hydrolase</keyword>
<proteinExistence type="predicted"/>
<protein>
    <recommendedName>
        <fullName evidence="2">Integrase catalytic domain-containing protein</fullName>
    </recommendedName>
</protein>
<dbReference type="SUPFAM" id="SSF53098">
    <property type="entry name" value="Ribonuclease H-like"/>
    <property type="match status" value="1"/>
</dbReference>
<gene>
    <name evidence="4" type="primary">LOC130461549</name>
</gene>
<evidence type="ECO:0000313" key="3">
    <source>
        <dbReference type="Proteomes" id="UP000813463"/>
    </source>
</evidence>
<organism evidence="3 4">
    <name type="scientific">Spinacia oleracea</name>
    <name type="common">Spinach</name>
    <dbReference type="NCBI Taxonomy" id="3562"/>
    <lineage>
        <taxon>Eukaryota</taxon>
        <taxon>Viridiplantae</taxon>
        <taxon>Streptophyta</taxon>
        <taxon>Embryophyta</taxon>
        <taxon>Tracheophyta</taxon>
        <taxon>Spermatophyta</taxon>
        <taxon>Magnoliopsida</taxon>
        <taxon>eudicotyledons</taxon>
        <taxon>Gunneridae</taxon>
        <taxon>Pentapetalae</taxon>
        <taxon>Caryophyllales</taxon>
        <taxon>Chenopodiaceae</taxon>
        <taxon>Chenopodioideae</taxon>
        <taxon>Anserineae</taxon>
        <taxon>Spinacia</taxon>
    </lineage>
</organism>
<dbReference type="Gene3D" id="3.30.420.10">
    <property type="entry name" value="Ribonuclease H-like superfamily/Ribonuclease H"/>
    <property type="match status" value="1"/>
</dbReference>
<dbReference type="Pfam" id="PF22936">
    <property type="entry name" value="Pol_BBD"/>
    <property type="match status" value="1"/>
</dbReference>
<dbReference type="InterPro" id="IPR039537">
    <property type="entry name" value="Retrotran_Ty1/copia-like"/>
</dbReference>
<name>A0ABM3QQN7_SPIOL</name>
<dbReference type="GeneID" id="130461549"/>
<dbReference type="InterPro" id="IPR012337">
    <property type="entry name" value="RNaseH-like_sf"/>
</dbReference>
<evidence type="ECO:0000259" key="2">
    <source>
        <dbReference type="PROSITE" id="PS50994"/>
    </source>
</evidence>
<dbReference type="InterPro" id="IPR054722">
    <property type="entry name" value="PolX-like_BBD"/>
</dbReference>
<evidence type="ECO:0000313" key="4">
    <source>
        <dbReference type="RefSeq" id="XP_056685672.1"/>
    </source>
</evidence>
<evidence type="ECO:0000256" key="1">
    <source>
        <dbReference type="ARBA" id="ARBA00022670"/>
    </source>
</evidence>
<dbReference type="Pfam" id="PF03732">
    <property type="entry name" value="Retrotrans_gag"/>
    <property type="match status" value="1"/>
</dbReference>
<dbReference type="InterPro" id="IPR005162">
    <property type="entry name" value="Retrotrans_gag_dom"/>
</dbReference>
<keyword evidence="1" id="KW-0645">Protease</keyword>
<dbReference type="PANTHER" id="PTHR42648">
    <property type="entry name" value="TRANSPOSASE, PUTATIVE-RELATED"/>
    <property type="match status" value="1"/>
</dbReference>
<reference evidence="4" key="2">
    <citation type="submission" date="2025-08" db="UniProtKB">
        <authorList>
            <consortium name="RefSeq"/>
        </authorList>
    </citation>
    <scope>IDENTIFICATION</scope>
    <source>
        <tissue evidence="4">Leaf</tissue>
    </source>
</reference>
<dbReference type="PANTHER" id="PTHR42648:SF31">
    <property type="entry name" value="RNA-DIRECTED DNA POLYMERASE"/>
    <property type="match status" value="1"/>
</dbReference>
<dbReference type="Proteomes" id="UP000813463">
    <property type="component" value="Chromosome 5"/>
</dbReference>
<keyword evidence="3" id="KW-1185">Reference proteome</keyword>